<dbReference type="InterPro" id="IPR053782">
    <property type="entry name" value="TraW-like"/>
</dbReference>
<accession>A0A494XD29</accession>
<feature type="signal peptide" evidence="1">
    <location>
        <begin position="1"/>
        <end position="25"/>
    </location>
</feature>
<comment type="caution">
    <text evidence="2">The sequence shown here is derived from an EMBL/GenBank/DDBJ whole genome shotgun (WGS) entry which is preliminary data.</text>
</comment>
<protein>
    <recommendedName>
        <fullName evidence="4">Conjugal transfer protein TraW</fullName>
    </recommendedName>
</protein>
<sequence>MKKTVSWLAMLVMALGMSASTSAYALCDGCVVAAVQAAALEITGAITALGTTLQTALMEIDSDIGAIGAKQSGSSVMAANTQREMTAQTQQQHEIDTTMQDTELPLDPCATSGSNYALQAVHSVNTTASNYRPGGNAPVSSKPLSTALNNVAPSAEASRRASTTIHEANYCNANEVLLGYPGCSSSSMPDGDANADSLYSGAGQPGKDVDLTFTTQEIEAARAYARMSIDPEPPQYVTKAEANTEVGKLYIAMQKAYQANISSAQSTLNNMIASRAPFPGSDQLIRDINSSSDSAAQYFNANASPAAKSSGKMSLAELEDFEAGRRWRNPYWQIEMGAVADPTKLAREQLYTTAFMADMAYQNLQRSQHIEVLMSQILAVLERTGERPALEAQLQRVHATNAH</sequence>
<evidence type="ECO:0008006" key="4">
    <source>
        <dbReference type="Google" id="ProtNLM"/>
    </source>
</evidence>
<dbReference type="RefSeq" id="WP_121278497.1">
    <property type="nucleotide sequence ID" value="NZ_RBZV01000005.1"/>
</dbReference>
<dbReference type="EMBL" id="RBZV01000005">
    <property type="protein sequence ID" value="RKP47551.1"/>
    <property type="molecule type" value="Genomic_DNA"/>
</dbReference>
<gene>
    <name evidence="2" type="ORF">D7S89_15095</name>
</gene>
<evidence type="ECO:0000313" key="3">
    <source>
        <dbReference type="Proteomes" id="UP000280434"/>
    </source>
</evidence>
<keyword evidence="3" id="KW-1185">Reference proteome</keyword>
<dbReference type="NCBIfam" id="NF033888">
    <property type="entry name" value="conj_TraW"/>
    <property type="match status" value="1"/>
</dbReference>
<proteinExistence type="predicted"/>
<feature type="chain" id="PRO_5019836582" description="Conjugal transfer protein TraW" evidence="1">
    <location>
        <begin position="26"/>
        <end position="403"/>
    </location>
</feature>
<dbReference type="OrthoDB" id="8677989at2"/>
<reference evidence="2 3" key="1">
    <citation type="submission" date="2018-10" db="EMBL/GenBank/DDBJ databases">
        <title>Paraburkholderia sp. 7MK8-2, isolated from soil.</title>
        <authorList>
            <person name="Gao Z.-H."/>
            <person name="Qiu L.-H."/>
        </authorList>
    </citation>
    <scope>NUCLEOTIDE SEQUENCE [LARGE SCALE GENOMIC DNA]</scope>
    <source>
        <strain evidence="2 3">7MK8-2</strain>
    </source>
</reference>
<dbReference type="Proteomes" id="UP000280434">
    <property type="component" value="Unassembled WGS sequence"/>
</dbReference>
<organism evidence="2 3">
    <name type="scientific">Trinickia fusca</name>
    <dbReference type="NCBI Taxonomy" id="2419777"/>
    <lineage>
        <taxon>Bacteria</taxon>
        <taxon>Pseudomonadati</taxon>
        <taxon>Pseudomonadota</taxon>
        <taxon>Betaproteobacteria</taxon>
        <taxon>Burkholderiales</taxon>
        <taxon>Burkholderiaceae</taxon>
        <taxon>Trinickia</taxon>
    </lineage>
</organism>
<keyword evidence="1" id="KW-0732">Signal</keyword>
<name>A0A494XD29_9BURK</name>
<dbReference type="AlphaFoldDB" id="A0A494XD29"/>
<evidence type="ECO:0000256" key="1">
    <source>
        <dbReference type="SAM" id="SignalP"/>
    </source>
</evidence>
<evidence type="ECO:0000313" key="2">
    <source>
        <dbReference type="EMBL" id="RKP47551.1"/>
    </source>
</evidence>